<evidence type="ECO:0000259" key="1">
    <source>
        <dbReference type="Pfam" id="PF09359"/>
    </source>
</evidence>
<dbReference type="EMBL" id="MHNK01000019">
    <property type="protein sequence ID" value="OGZ43241.1"/>
    <property type="molecule type" value="Genomic_DNA"/>
</dbReference>
<evidence type="ECO:0000313" key="2">
    <source>
        <dbReference type="EMBL" id="OGZ43241.1"/>
    </source>
</evidence>
<dbReference type="Pfam" id="PF09359">
    <property type="entry name" value="VTC"/>
    <property type="match status" value="1"/>
</dbReference>
<gene>
    <name evidence="2" type="ORF">A2719_00945</name>
</gene>
<sequence length="235" mass="27831">MEQHTRFEFKYVMDPNRAQAIHSRLLHFGMKADPRALQIHASGSYPVTSLYFDTPTLEDYADKAGGFLHRKKIRVRIYQPFLTDKTPEIWLEKKEKYEMLVSKKRVLLSEKNYQELLYGPRIDLVKNHPIFLPLMIYGMKPIVAVRYVRYPLIASHQSSLRITFDSNIEACAARDLREIPFMERVTDSTVMEVKFSYTLPHWFRLLLCEFDISRTAFSKYGRSVETIYRYHPVPR</sequence>
<name>A0A1G2G096_9BACT</name>
<dbReference type="GO" id="GO:0006799">
    <property type="term" value="P:polyphosphate biosynthetic process"/>
    <property type="evidence" value="ECO:0007669"/>
    <property type="project" value="UniProtKB-ARBA"/>
</dbReference>
<feature type="domain" description="VTC" evidence="1">
    <location>
        <begin position="6"/>
        <end position="227"/>
    </location>
</feature>
<dbReference type="CDD" id="cd07750">
    <property type="entry name" value="PolyPPase_VTC_like"/>
    <property type="match status" value="1"/>
</dbReference>
<evidence type="ECO:0000313" key="3">
    <source>
        <dbReference type="Proteomes" id="UP000177480"/>
    </source>
</evidence>
<organism evidence="2 3">
    <name type="scientific">Candidatus Ryanbacteria bacterium RIFCSPHIGHO2_01_FULL_45_22</name>
    <dbReference type="NCBI Taxonomy" id="1802114"/>
    <lineage>
        <taxon>Bacteria</taxon>
        <taxon>Candidatus Ryaniibacteriota</taxon>
    </lineage>
</organism>
<reference evidence="2 3" key="1">
    <citation type="journal article" date="2016" name="Nat. Commun.">
        <title>Thousands of microbial genomes shed light on interconnected biogeochemical processes in an aquifer system.</title>
        <authorList>
            <person name="Anantharaman K."/>
            <person name="Brown C.T."/>
            <person name="Hug L.A."/>
            <person name="Sharon I."/>
            <person name="Castelle C.J."/>
            <person name="Probst A.J."/>
            <person name="Thomas B.C."/>
            <person name="Singh A."/>
            <person name="Wilkins M.J."/>
            <person name="Karaoz U."/>
            <person name="Brodie E.L."/>
            <person name="Williams K.H."/>
            <person name="Hubbard S.S."/>
            <person name="Banfield J.F."/>
        </authorList>
    </citation>
    <scope>NUCLEOTIDE SEQUENCE [LARGE SCALE GENOMIC DNA]</scope>
</reference>
<proteinExistence type="predicted"/>
<comment type="caution">
    <text evidence="2">The sequence shown here is derived from an EMBL/GenBank/DDBJ whole genome shotgun (WGS) entry which is preliminary data.</text>
</comment>
<dbReference type="AlphaFoldDB" id="A0A1G2G096"/>
<dbReference type="STRING" id="1802114.A2719_00945"/>
<dbReference type="Proteomes" id="UP000177480">
    <property type="component" value="Unassembled WGS sequence"/>
</dbReference>
<protein>
    <recommendedName>
        <fullName evidence="1">VTC domain-containing protein</fullName>
    </recommendedName>
</protein>
<dbReference type="InterPro" id="IPR042267">
    <property type="entry name" value="VTC_sf"/>
</dbReference>
<dbReference type="Gene3D" id="3.20.100.30">
    <property type="entry name" value="VTC, catalytic tunnel domain"/>
    <property type="match status" value="2"/>
</dbReference>
<accession>A0A1G2G096</accession>
<dbReference type="InterPro" id="IPR018966">
    <property type="entry name" value="VTC_domain"/>
</dbReference>